<evidence type="ECO:0000313" key="1">
    <source>
        <dbReference type="EMBL" id="GBM55905.1"/>
    </source>
</evidence>
<organism evidence="1 2">
    <name type="scientific">Araneus ventricosus</name>
    <name type="common">Orbweaver spider</name>
    <name type="synonym">Epeira ventricosa</name>
    <dbReference type="NCBI Taxonomy" id="182803"/>
    <lineage>
        <taxon>Eukaryota</taxon>
        <taxon>Metazoa</taxon>
        <taxon>Ecdysozoa</taxon>
        <taxon>Arthropoda</taxon>
        <taxon>Chelicerata</taxon>
        <taxon>Arachnida</taxon>
        <taxon>Araneae</taxon>
        <taxon>Araneomorphae</taxon>
        <taxon>Entelegynae</taxon>
        <taxon>Araneoidea</taxon>
        <taxon>Araneidae</taxon>
        <taxon>Araneus</taxon>
    </lineage>
</organism>
<dbReference type="AlphaFoldDB" id="A0A4Y2GSX7"/>
<proteinExistence type="predicted"/>
<evidence type="ECO:0000313" key="2">
    <source>
        <dbReference type="Proteomes" id="UP000499080"/>
    </source>
</evidence>
<protein>
    <submittedName>
        <fullName evidence="1">Uncharacterized protein</fullName>
    </submittedName>
</protein>
<keyword evidence="2" id="KW-1185">Reference proteome</keyword>
<sequence>MTFRYVINGYLPPTTLHSPEKLKKDYFTIHCPLEIHCESPLDPTIRKISTIIIPYECLRSLDMLSMVDCHQPPSIFERNCKIKLWQSPSSSTTVNSTIYYAKLPAKSQAFNIAGK</sequence>
<accession>A0A4Y2GSX7</accession>
<reference evidence="1 2" key="1">
    <citation type="journal article" date="2019" name="Sci. Rep.">
        <title>Orb-weaving spider Araneus ventricosus genome elucidates the spidroin gene catalogue.</title>
        <authorList>
            <person name="Kono N."/>
            <person name="Nakamura H."/>
            <person name="Ohtoshi R."/>
            <person name="Moran D.A.P."/>
            <person name="Shinohara A."/>
            <person name="Yoshida Y."/>
            <person name="Fujiwara M."/>
            <person name="Mori M."/>
            <person name="Tomita M."/>
            <person name="Arakawa K."/>
        </authorList>
    </citation>
    <scope>NUCLEOTIDE SEQUENCE [LARGE SCALE GENOMIC DNA]</scope>
</reference>
<dbReference type="EMBL" id="BGPR01001520">
    <property type="protein sequence ID" value="GBM55905.1"/>
    <property type="molecule type" value="Genomic_DNA"/>
</dbReference>
<name>A0A4Y2GSX7_ARAVE</name>
<comment type="caution">
    <text evidence="1">The sequence shown here is derived from an EMBL/GenBank/DDBJ whole genome shotgun (WGS) entry which is preliminary data.</text>
</comment>
<dbReference type="Proteomes" id="UP000499080">
    <property type="component" value="Unassembled WGS sequence"/>
</dbReference>
<gene>
    <name evidence="1" type="ORF">AVEN_232817_1</name>
</gene>